<name>A0A413H5K1_9BACE</name>
<keyword evidence="8" id="KW-0326">Glycosidase</keyword>
<dbReference type="PANTHER" id="PTHR46323:SF2">
    <property type="entry name" value="BETA-GALACTOSIDASE"/>
    <property type="match status" value="1"/>
</dbReference>
<dbReference type="InterPro" id="IPR014718">
    <property type="entry name" value="GH-type_carb-bd"/>
</dbReference>
<evidence type="ECO:0000256" key="2">
    <source>
        <dbReference type="ARBA" id="ARBA00001913"/>
    </source>
</evidence>
<evidence type="ECO:0000256" key="7">
    <source>
        <dbReference type="ARBA" id="ARBA00022837"/>
    </source>
</evidence>
<evidence type="ECO:0000256" key="3">
    <source>
        <dbReference type="ARBA" id="ARBA00007401"/>
    </source>
</evidence>
<dbReference type="SUPFAM" id="SSF49303">
    <property type="entry name" value="beta-Galactosidase/glucuronidase domain"/>
    <property type="match status" value="2"/>
</dbReference>
<evidence type="ECO:0000313" key="12">
    <source>
        <dbReference type="Proteomes" id="UP000286075"/>
    </source>
</evidence>
<dbReference type="Pfam" id="PF02837">
    <property type="entry name" value="Glyco_hydro_2_N"/>
    <property type="match status" value="1"/>
</dbReference>
<dbReference type="FunFam" id="3.20.20.80:FF:000121">
    <property type="entry name" value="Beta-galactosidase"/>
    <property type="match status" value="1"/>
</dbReference>
<dbReference type="GO" id="GO:0005990">
    <property type="term" value="P:lactose catabolic process"/>
    <property type="evidence" value="ECO:0007669"/>
    <property type="project" value="TreeGrafter"/>
</dbReference>
<dbReference type="Pfam" id="PF02836">
    <property type="entry name" value="Glyco_hydro_2_C"/>
    <property type="match status" value="1"/>
</dbReference>
<dbReference type="InterPro" id="IPR008979">
    <property type="entry name" value="Galactose-bd-like_sf"/>
</dbReference>
<dbReference type="SUPFAM" id="SSF74650">
    <property type="entry name" value="Galactose mutarotase-like"/>
    <property type="match status" value="1"/>
</dbReference>
<dbReference type="PANTHER" id="PTHR46323">
    <property type="entry name" value="BETA-GALACTOSIDASE"/>
    <property type="match status" value="1"/>
</dbReference>
<comment type="cofactor">
    <cofactor evidence="2">
        <name>Ca(2+)</name>
        <dbReference type="ChEBI" id="CHEBI:29108"/>
    </cofactor>
</comment>
<protein>
    <recommendedName>
        <fullName evidence="5">beta-galactosidase</fullName>
        <ecNumber evidence="5">3.2.1.23</ecNumber>
    </recommendedName>
    <alternativeName>
        <fullName evidence="9">Lactase</fullName>
    </alternativeName>
</protein>
<dbReference type="Proteomes" id="UP000286075">
    <property type="component" value="Unassembled WGS sequence"/>
</dbReference>
<comment type="similarity">
    <text evidence="3">Belongs to the glycosyl hydrolase 2 family.</text>
</comment>
<dbReference type="InterPro" id="IPR050347">
    <property type="entry name" value="Bact_Beta-galactosidase"/>
</dbReference>
<comment type="catalytic activity">
    <reaction evidence="1">
        <text>Hydrolysis of terminal non-reducing beta-D-galactose residues in beta-D-galactosides.</text>
        <dbReference type="EC" id="3.2.1.23"/>
    </reaction>
</comment>
<dbReference type="InterPro" id="IPR006104">
    <property type="entry name" value="Glyco_hydro_2_N"/>
</dbReference>
<evidence type="ECO:0000256" key="6">
    <source>
        <dbReference type="ARBA" id="ARBA00022801"/>
    </source>
</evidence>
<dbReference type="InterPro" id="IPR006103">
    <property type="entry name" value="Glyco_hydro_2_cat"/>
</dbReference>
<dbReference type="Gene3D" id="3.20.20.80">
    <property type="entry name" value="Glycosidases"/>
    <property type="match status" value="1"/>
</dbReference>
<dbReference type="InterPro" id="IPR004199">
    <property type="entry name" value="B-gal_small/dom_5"/>
</dbReference>
<dbReference type="EMBL" id="QSCF01000013">
    <property type="protein sequence ID" value="RGX78869.1"/>
    <property type="molecule type" value="Genomic_DNA"/>
</dbReference>
<sequence length="1119" mass="128310">MNIKGLLLLTTLSVTAVHTASSQNEKTPHWRDMNVLQVNKEKPRTTFMTYNDRAAALTGEYEQSKFYQLLNGTWKFYYTEDDRNAPKNITDADTDTSGWADIKVPGNWEVQGFGSPIYINHGYEFQPRNPNPPHLPDYSPMGVYRRDIEIPSDWKDRDIYLHIGGARSATYVYINGKEIGYSEDSKNPAEFLINPYLRDGNNVLSLKIYRWSTASFLECQDFWRISGIERDVFLWSQARVAVNDFRVISTLDDKYEKGIFKLEVDVKNTLSKNPSPATVRYELLDSKGKVVSTSARTAHIPAGGQTLNFGTEIDHVATWTSEHPNLYKLLITVAHNGKEEVIPFHVGFRRIEIKESDIEINGKKLNLFYVNGQPIKLKGVNIHEVSQYTGHYVSPAEMKRNFELMKQNGINSVRLSHYPQDRKFYEMCDRYGLYVYDEANIESHGMYYNLKKGGTLGNNPAWLANHLYRVENMFERNKNYPSVTIWSLGNEAGNGYNFYQAYLFLKEKAKQLMNRPVCYERALWEWNTDMYVPQYPSAAWLEEIGKEGADRPVVPSEYAHAMGNSTGDLYGQWQAIYKYPHLQGGYLWEWIDHSLLAYDDKGNPYWTYGGDYGTNLPSDGNFVADGIIGPDQKPHPGMAEVKYTHQNVGFEAIDLDKGEIRITNRFYFTDLSRYLVEYQIKANHKIIKKVTLPLSLAPQESRTITLPVGKLKAEPGVEYFINFEVRTKQAEPLVPANHIIAYDQFELPVSAKKKAYIPAKNTDIQVNDQMQSISLSSPGFTFVFDKIRGIPTSYQVDGTEYFSENFGIQPNFWRAPNDNDYGNGAPKRLQIWKDSSKNFSVKAYDIKKGKHSVTLTVNYALPAGNNYIVSYRVYPNGIIHVSARFTPIHQNEATISKSEAELTATYSPQAKSDIERKNILEVPRIGVRFRIPLAMQNIQYFGRGPEENYCDRFKGTLVNLYHTNADNLYHPYVRPQENGHHTDTRWLAIMNEKNKGLLIQADSLIGFNALRYTVEDLDSQEADAPYQWKNFSATEIANRNETEAKDVLPKQTHAHELTPRNFIEICLDWKQQGVGGYNSWGARPTDDATIYSDKEYNWGFTLIPISEAKDIEQQTKLIY</sequence>
<evidence type="ECO:0000256" key="5">
    <source>
        <dbReference type="ARBA" id="ARBA00012756"/>
    </source>
</evidence>
<feature type="domain" description="Beta galactosidase small chain/" evidence="10">
    <location>
        <begin position="774"/>
        <end position="1103"/>
    </location>
</feature>
<keyword evidence="7" id="KW-0106">Calcium</keyword>
<dbReference type="InterPro" id="IPR013783">
    <property type="entry name" value="Ig-like_fold"/>
</dbReference>
<gene>
    <name evidence="11" type="ORF">DXA68_09990</name>
</gene>
<dbReference type="SUPFAM" id="SSF49785">
    <property type="entry name" value="Galactose-binding domain-like"/>
    <property type="match status" value="1"/>
</dbReference>
<dbReference type="InterPro" id="IPR011013">
    <property type="entry name" value="Gal_mutarotase_sf_dom"/>
</dbReference>
<dbReference type="AlphaFoldDB" id="A0A413H5K1"/>
<dbReference type="InterPro" id="IPR006101">
    <property type="entry name" value="Glyco_hydro_2"/>
</dbReference>
<dbReference type="Gene3D" id="2.60.40.10">
    <property type="entry name" value="Immunoglobulins"/>
    <property type="match status" value="2"/>
</dbReference>
<dbReference type="Pfam" id="PF00703">
    <property type="entry name" value="Glyco_hydro_2"/>
    <property type="match status" value="1"/>
</dbReference>
<comment type="caution">
    <text evidence="11">The sequence shown here is derived from an EMBL/GenBank/DDBJ whole genome shotgun (WGS) entry which is preliminary data.</text>
</comment>
<organism evidence="11 12">
    <name type="scientific">Bacteroides stercorirosoris</name>
    <dbReference type="NCBI Taxonomy" id="871324"/>
    <lineage>
        <taxon>Bacteria</taxon>
        <taxon>Pseudomonadati</taxon>
        <taxon>Bacteroidota</taxon>
        <taxon>Bacteroidia</taxon>
        <taxon>Bacteroidales</taxon>
        <taxon>Bacteroidaceae</taxon>
        <taxon>Bacteroides</taxon>
    </lineage>
</organism>
<dbReference type="SUPFAM" id="SSF51445">
    <property type="entry name" value="(Trans)glycosidases"/>
    <property type="match status" value="1"/>
</dbReference>
<evidence type="ECO:0000256" key="9">
    <source>
        <dbReference type="ARBA" id="ARBA00032230"/>
    </source>
</evidence>
<evidence type="ECO:0000313" key="11">
    <source>
        <dbReference type="EMBL" id="RGX78869.1"/>
    </source>
</evidence>
<evidence type="ECO:0000259" key="10">
    <source>
        <dbReference type="SMART" id="SM01038"/>
    </source>
</evidence>
<proteinExistence type="inferred from homology"/>
<dbReference type="InterPro" id="IPR036156">
    <property type="entry name" value="Beta-gal/glucu_dom_sf"/>
</dbReference>
<dbReference type="InterPro" id="IPR032312">
    <property type="entry name" value="LacZ_4"/>
</dbReference>
<accession>A0A413H5K1</accession>
<dbReference type="GO" id="GO:0030246">
    <property type="term" value="F:carbohydrate binding"/>
    <property type="evidence" value="ECO:0007669"/>
    <property type="project" value="InterPro"/>
</dbReference>
<dbReference type="InterPro" id="IPR017853">
    <property type="entry name" value="GH"/>
</dbReference>
<evidence type="ECO:0000256" key="8">
    <source>
        <dbReference type="ARBA" id="ARBA00023295"/>
    </source>
</evidence>
<dbReference type="Gene3D" id="2.60.120.260">
    <property type="entry name" value="Galactose-binding domain-like"/>
    <property type="match status" value="1"/>
</dbReference>
<dbReference type="PRINTS" id="PR00132">
    <property type="entry name" value="GLHYDRLASE2"/>
</dbReference>
<reference evidence="11 12" key="1">
    <citation type="submission" date="2018-08" db="EMBL/GenBank/DDBJ databases">
        <title>A genome reference for cultivated species of the human gut microbiota.</title>
        <authorList>
            <person name="Zou Y."/>
            <person name="Xue W."/>
            <person name="Luo G."/>
        </authorList>
    </citation>
    <scope>NUCLEOTIDE SEQUENCE [LARGE SCALE GENOMIC DNA]</scope>
    <source>
        <strain evidence="11 12">OF03-9BH</strain>
    </source>
</reference>
<evidence type="ECO:0000256" key="1">
    <source>
        <dbReference type="ARBA" id="ARBA00001412"/>
    </source>
</evidence>
<dbReference type="InterPro" id="IPR006102">
    <property type="entry name" value="Ig-like_GH2"/>
</dbReference>
<dbReference type="SMART" id="SM01038">
    <property type="entry name" value="Bgal_small_N"/>
    <property type="match status" value="1"/>
</dbReference>
<dbReference type="Pfam" id="PF02929">
    <property type="entry name" value="Bgal_small_N"/>
    <property type="match status" value="1"/>
</dbReference>
<keyword evidence="6" id="KW-0378">Hydrolase</keyword>
<dbReference type="Pfam" id="PF16353">
    <property type="entry name" value="LacZ_4"/>
    <property type="match status" value="1"/>
</dbReference>
<dbReference type="EC" id="3.2.1.23" evidence="5"/>
<dbReference type="OrthoDB" id="9801077at2"/>
<dbReference type="GO" id="GO:0009341">
    <property type="term" value="C:beta-galactosidase complex"/>
    <property type="evidence" value="ECO:0007669"/>
    <property type="project" value="InterPro"/>
</dbReference>
<dbReference type="GO" id="GO:0004565">
    <property type="term" value="F:beta-galactosidase activity"/>
    <property type="evidence" value="ECO:0007669"/>
    <property type="project" value="UniProtKB-EC"/>
</dbReference>
<dbReference type="Gene3D" id="2.70.98.10">
    <property type="match status" value="1"/>
</dbReference>
<evidence type="ECO:0000256" key="4">
    <source>
        <dbReference type="ARBA" id="ARBA00011245"/>
    </source>
</evidence>
<comment type="subunit">
    <text evidence="4">Monomer.</text>
</comment>